<dbReference type="EMBL" id="LS991951">
    <property type="protein sequence ID" value="SYV97190.1"/>
    <property type="molecule type" value="Genomic_DNA"/>
</dbReference>
<sequence length="51" mass="5832">MVFINGLYKVEKLSSTKPLIDFAIMLSTLAPHLAEELLEALKEKQIKDQSW</sequence>
<dbReference type="Gene3D" id="1.10.730.10">
    <property type="entry name" value="Isoleucyl-tRNA Synthetase, Domain 1"/>
    <property type="match status" value="1"/>
</dbReference>
<evidence type="ECO:0000313" key="5">
    <source>
        <dbReference type="Proteomes" id="UP000257559"/>
    </source>
</evidence>
<evidence type="ECO:0000313" key="4">
    <source>
        <dbReference type="EMBL" id="SYV97190.1"/>
    </source>
</evidence>
<evidence type="ECO:0000256" key="1">
    <source>
        <dbReference type="ARBA" id="ARBA00022598"/>
    </source>
</evidence>
<reference evidence="5" key="1">
    <citation type="submission" date="2018-06" db="EMBL/GenBank/DDBJ databases">
        <authorList>
            <consortium name="Pathogen Informatics"/>
        </authorList>
    </citation>
    <scope>NUCLEOTIDE SEQUENCE [LARGE SCALE GENOMIC DNA]</scope>
    <source>
        <strain evidence="5">NCTC10132</strain>
    </source>
</reference>
<dbReference type="AlphaFoldDB" id="A0A3B0PN48"/>
<feature type="non-terminal residue" evidence="4">
    <location>
        <position position="51"/>
    </location>
</feature>
<accession>A0A3B0PN48</accession>
<dbReference type="SUPFAM" id="SSF47323">
    <property type="entry name" value="Anticodon-binding domain of a subclass of class I aminoacyl-tRNA synthetases"/>
    <property type="match status" value="1"/>
</dbReference>
<name>A0A3B0PN48_9BACT</name>
<dbReference type="GO" id="GO:0004812">
    <property type="term" value="F:aminoacyl-tRNA ligase activity"/>
    <property type="evidence" value="ECO:0007669"/>
    <property type="project" value="InterPro"/>
</dbReference>
<evidence type="ECO:0000256" key="3">
    <source>
        <dbReference type="ARBA" id="ARBA00022840"/>
    </source>
</evidence>
<protein>
    <submittedName>
        <fullName evidence="4">Uncharacterized protein</fullName>
    </submittedName>
</protein>
<proteinExistence type="predicted"/>
<keyword evidence="2" id="KW-0547">Nucleotide-binding</keyword>
<dbReference type="KEGG" id="medw:NCTC10132_00549"/>
<keyword evidence="3" id="KW-0067">ATP-binding</keyword>
<keyword evidence="5" id="KW-1185">Reference proteome</keyword>
<gene>
    <name evidence="4" type="ORF">NCTC10132_00549</name>
</gene>
<dbReference type="GO" id="GO:0005524">
    <property type="term" value="F:ATP binding"/>
    <property type="evidence" value="ECO:0007669"/>
    <property type="project" value="UniProtKB-KW"/>
</dbReference>
<dbReference type="GO" id="GO:0006418">
    <property type="term" value="P:tRNA aminoacylation for protein translation"/>
    <property type="evidence" value="ECO:0007669"/>
    <property type="project" value="InterPro"/>
</dbReference>
<evidence type="ECO:0000256" key="2">
    <source>
        <dbReference type="ARBA" id="ARBA00022741"/>
    </source>
</evidence>
<keyword evidence="1" id="KW-0436">Ligase</keyword>
<dbReference type="InterPro" id="IPR009080">
    <property type="entry name" value="tRNAsynth_Ia_anticodon-bd"/>
</dbReference>
<organism evidence="4 5">
    <name type="scientific">Mycoplasmopsis edwardii</name>
    <dbReference type="NCBI Taxonomy" id="53558"/>
    <lineage>
        <taxon>Bacteria</taxon>
        <taxon>Bacillati</taxon>
        <taxon>Mycoplasmatota</taxon>
        <taxon>Mycoplasmoidales</taxon>
        <taxon>Metamycoplasmataceae</taxon>
        <taxon>Mycoplasmopsis</taxon>
    </lineage>
</organism>
<dbReference type="Proteomes" id="UP000257559">
    <property type="component" value="Chromosome"/>
</dbReference>